<dbReference type="InterPro" id="IPR001647">
    <property type="entry name" value="HTH_TetR"/>
</dbReference>
<dbReference type="Pfam" id="PF00440">
    <property type="entry name" value="TetR_N"/>
    <property type="match status" value="1"/>
</dbReference>
<keyword evidence="7" id="KW-1185">Reference proteome</keyword>
<dbReference type="SUPFAM" id="SSF48498">
    <property type="entry name" value="Tetracyclin repressor-like, C-terminal domain"/>
    <property type="match status" value="1"/>
</dbReference>
<keyword evidence="2 4" id="KW-0238">DNA-binding</keyword>
<dbReference type="Gene3D" id="1.10.357.10">
    <property type="entry name" value="Tetracycline Repressor, domain 2"/>
    <property type="match status" value="1"/>
</dbReference>
<dbReference type="InterPro" id="IPR009057">
    <property type="entry name" value="Homeodomain-like_sf"/>
</dbReference>
<evidence type="ECO:0000313" key="6">
    <source>
        <dbReference type="EMBL" id="MCV3270183.1"/>
    </source>
</evidence>
<dbReference type="RefSeq" id="WP_263842502.1">
    <property type="nucleotide sequence ID" value="NZ_JALIEB010000001.1"/>
</dbReference>
<reference evidence="6 7" key="1">
    <citation type="submission" date="2022-04" db="EMBL/GenBank/DDBJ databases">
        <title>Roseobacter sp. WL0113 is a bacterium isolated from neritic sediment.</title>
        <authorList>
            <person name="Wang L."/>
            <person name="He W."/>
            <person name="Zhang D.-F."/>
        </authorList>
    </citation>
    <scope>NUCLEOTIDE SEQUENCE [LARGE SCALE GENOMIC DNA]</scope>
    <source>
        <strain evidence="6 7">WL0113</strain>
    </source>
</reference>
<proteinExistence type="predicted"/>
<feature type="domain" description="HTH tetR-type" evidence="5">
    <location>
        <begin position="1"/>
        <end position="61"/>
    </location>
</feature>
<dbReference type="PROSITE" id="PS50977">
    <property type="entry name" value="HTH_TETR_2"/>
    <property type="match status" value="1"/>
</dbReference>
<keyword evidence="1" id="KW-0805">Transcription regulation</keyword>
<evidence type="ECO:0000256" key="4">
    <source>
        <dbReference type="PROSITE-ProRule" id="PRU00335"/>
    </source>
</evidence>
<protein>
    <submittedName>
        <fullName evidence="6">TetR/AcrR family transcriptional regulator</fullName>
    </submittedName>
</protein>
<dbReference type="PRINTS" id="PR00455">
    <property type="entry name" value="HTHTETR"/>
</dbReference>
<comment type="caution">
    <text evidence="6">The sequence shown here is derived from an EMBL/GenBank/DDBJ whole genome shotgun (WGS) entry which is preliminary data.</text>
</comment>
<accession>A0ABT3B9G3</accession>
<feature type="DNA-binding region" description="H-T-H motif" evidence="4">
    <location>
        <begin position="24"/>
        <end position="43"/>
    </location>
</feature>
<evidence type="ECO:0000256" key="1">
    <source>
        <dbReference type="ARBA" id="ARBA00023015"/>
    </source>
</evidence>
<name>A0ABT3B9G3_9RHOB</name>
<dbReference type="EMBL" id="JALIEB010000001">
    <property type="protein sequence ID" value="MCV3270183.1"/>
    <property type="molecule type" value="Genomic_DNA"/>
</dbReference>
<evidence type="ECO:0000256" key="3">
    <source>
        <dbReference type="ARBA" id="ARBA00023163"/>
    </source>
</evidence>
<gene>
    <name evidence="6" type="ORF">MUB52_01970</name>
</gene>
<sequence>MDTKTALLESAERLARQRGFDAFSYADLSKEVGIRKASIHHHFPTKADLAAELMIRYRESFMASLDDIARTEPTAGAQLTAYFARYKAAMNGGAQVCLCVSFSVSVSSFDAPVVRQINRFHAESLAWLERLFELAQRDGSIVGVVDPAEDAQACLAVVEGAQLVARASGDLADFDAAIRTTVRRVV</sequence>
<dbReference type="Proteomes" id="UP001208690">
    <property type="component" value="Unassembled WGS sequence"/>
</dbReference>
<dbReference type="InterPro" id="IPR036271">
    <property type="entry name" value="Tet_transcr_reg_TetR-rel_C_sf"/>
</dbReference>
<evidence type="ECO:0000256" key="2">
    <source>
        <dbReference type="ARBA" id="ARBA00023125"/>
    </source>
</evidence>
<evidence type="ECO:0000313" key="7">
    <source>
        <dbReference type="Proteomes" id="UP001208690"/>
    </source>
</evidence>
<dbReference type="PANTHER" id="PTHR47506:SF1">
    <property type="entry name" value="HTH-TYPE TRANSCRIPTIONAL REGULATOR YJDC"/>
    <property type="match status" value="1"/>
</dbReference>
<evidence type="ECO:0000259" key="5">
    <source>
        <dbReference type="PROSITE" id="PS50977"/>
    </source>
</evidence>
<keyword evidence="3" id="KW-0804">Transcription</keyword>
<dbReference type="SUPFAM" id="SSF46689">
    <property type="entry name" value="Homeodomain-like"/>
    <property type="match status" value="1"/>
</dbReference>
<organism evidence="6 7">
    <name type="scientific">Roseobacter sinensis</name>
    <dbReference type="NCBI Taxonomy" id="2931391"/>
    <lineage>
        <taxon>Bacteria</taxon>
        <taxon>Pseudomonadati</taxon>
        <taxon>Pseudomonadota</taxon>
        <taxon>Alphaproteobacteria</taxon>
        <taxon>Rhodobacterales</taxon>
        <taxon>Roseobacteraceae</taxon>
        <taxon>Roseobacter</taxon>
    </lineage>
</organism>
<dbReference type="PANTHER" id="PTHR47506">
    <property type="entry name" value="TRANSCRIPTIONAL REGULATORY PROTEIN"/>
    <property type="match status" value="1"/>
</dbReference>